<dbReference type="RefSeq" id="WP_200132775.1">
    <property type="nucleotide sequence ID" value="NZ_JAEHOI010000011.1"/>
</dbReference>
<comment type="caution">
    <text evidence="1">The sequence shown here is derived from an EMBL/GenBank/DDBJ whole genome shotgun (WGS) entry which is preliminary data.</text>
</comment>
<gene>
    <name evidence="1" type="ORF">JD292_10880</name>
</gene>
<reference evidence="1" key="1">
    <citation type="submission" date="2020-12" db="EMBL/GenBank/DDBJ databases">
        <title>Leucobacter sp. CAS2, isolated from Chromium sludge.</title>
        <authorList>
            <person name="Xu Z."/>
        </authorList>
    </citation>
    <scope>NUCLEOTIDE SEQUENCE</scope>
    <source>
        <strain evidence="1">CSA2</strain>
    </source>
</reference>
<keyword evidence="2" id="KW-1185">Reference proteome</keyword>
<evidence type="ECO:0000313" key="2">
    <source>
        <dbReference type="Proteomes" id="UP000618733"/>
    </source>
</evidence>
<evidence type="ECO:0000313" key="1">
    <source>
        <dbReference type="EMBL" id="MBK0422574.1"/>
    </source>
</evidence>
<dbReference type="AlphaFoldDB" id="A0A934QF49"/>
<organism evidence="1 2">
    <name type="scientific">Leucobacter edaphi</name>
    <dbReference type="NCBI Taxonomy" id="2796472"/>
    <lineage>
        <taxon>Bacteria</taxon>
        <taxon>Bacillati</taxon>
        <taxon>Actinomycetota</taxon>
        <taxon>Actinomycetes</taxon>
        <taxon>Micrococcales</taxon>
        <taxon>Microbacteriaceae</taxon>
        <taxon>Leucobacter</taxon>
    </lineage>
</organism>
<name>A0A934QF49_9MICO</name>
<proteinExistence type="predicted"/>
<dbReference type="Proteomes" id="UP000618733">
    <property type="component" value="Unassembled WGS sequence"/>
</dbReference>
<protein>
    <submittedName>
        <fullName evidence="1">Uncharacterized protein</fullName>
    </submittedName>
</protein>
<accession>A0A934QF49</accession>
<dbReference type="EMBL" id="JAEHOI010000011">
    <property type="protein sequence ID" value="MBK0422574.1"/>
    <property type="molecule type" value="Genomic_DNA"/>
</dbReference>
<sequence>MTLKHLDLTNLDSEAEAAWVGVLDLAEVCPEGWSLAGGQAVMVQTALRGHRPERPSSDADLVIDLRSDPGAARKLVDALREIGFSPALRDAHGRVHRWEREDAQIDVLQPRYLGDRAERGLSRAGLETIAAPGAQHLLSRTEQVNVTLGERSAPVRTPTALGIIVAKAAGFQEIIEDRYRVRHLADILTVGSIVSGRDLRREAPYTRLERQRVGNAIGVIRGGKYAQELMAWFPNDLSERAENLTALHRAHSARPALKRRAMRET</sequence>